<dbReference type="Proteomes" id="UP000824120">
    <property type="component" value="Chromosome 10"/>
</dbReference>
<comment type="caution">
    <text evidence="1">The sequence shown here is derived from an EMBL/GenBank/DDBJ whole genome shotgun (WGS) entry which is preliminary data.</text>
</comment>
<evidence type="ECO:0000313" key="2">
    <source>
        <dbReference type="Proteomes" id="UP000824120"/>
    </source>
</evidence>
<protein>
    <submittedName>
        <fullName evidence="1">Uncharacterized protein</fullName>
    </submittedName>
</protein>
<reference evidence="1 2" key="1">
    <citation type="submission" date="2020-09" db="EMBL/GenBank/DDBJ databases">
        <title>De no assembly of potato wild relative species, Solanum commersonii.</title>
        <authorList>
            <person name="Cho K."/>
        </authorList>
    </citation>
    <scope>NUCLEOTIDE SEQUENCE [LARGE SCALE GENOMIC DNA]</scope>
    <source>
        <strain evidence="1">LZ3.2</strain>
        <tissue evidence="1">Leaf</tissue>
    </source>
</reference>
<dbReference type="OrthoDB" id="1733375at2759"/>
<name>A0A9J5X2T9_SOLCO</name>
<evidence type="ECO:0000313" key="1">
    <source>
        <dbReference type="EMBL" id="KAG5582545.1"/>
    </source>
</evidence>
<dbReference type="EMBL" id="JACXVP010000010">
    <property type="protein sequence ID" value="KAG5582545.1"/>
    <property type="molecule type" value="Genomic_DNA"/>
</dbReference>
<organism evidence="1 2">
    <name type="scientific">Solanum commersonii</name>
    <name type="common">Commerson's wild potato</name>
    <name type="synonym">Commerson's nightshade</name>
    <dbReference type="NCBI Taxonomy" id="4109"/>
    <lineage>
        <taxon>Eukaryota</taxon>
        <taxon>Viridiplantae</taxon>
        <taxon>Streptophyta</taxon>
        <taxon>Embryophyta</taxon>
        <taxon>Tracheophyta</taxon>
        <taxon>Spermatophyta</taxon>
        <taxon>Magnoliopsida</taxon>
        <taxon>eudicotyledons</taxon>
        <taxon>Gunneridae</taxon>
        <taxon>Pentapetalae</taxon>
        <taxon>asterids</taxon>
        <taxon>lamiids</taxon>
        <taxon>Solanales</taxon>
        <taxon>Solanaceae</taxon>
        <taxon>Solanoideae</taxon>
        <taxon>Solaneae</taxon>
        <taxon>Solanum</taxon>
    </lineage>
</organism>
<sequence length="102" mass="11760">MIKSVCAELPDPYIDHHLYKLVTKHMIHGHDKIAFSVHNSDTNVEIDEIKEYQSARWVSPRKPHGRLFAFSISEMTPSACQLQLILMDNNLFLSKITKPADR</sequence>
<dbReference type="AlphaFoldDB" id="A0A9J5X2T9"/>
<accession>A0A9J5X2T9</accession>
<proteinExistence type="predicted"/>
<gene>
    <name evidence="1" type="ORF">H5410_053172</name>
</gene>
<keyword evidence="2" id="KW-1185">Reference proteome</keyword>